<comment type="caution">
    <text evidence="1">The sequence shown here is derived from an EMBL/GenBank/DDBJ whole genome shotgun (WGS) entry which is preliminary data.</text>
</comment>
<name>A0ABQ5EFN9_9ASTR</name>
<reference evidence="1" key="2">
    <citation type="submission" date="2022-01" db="EMBL/GenBank/DDBJ databases">
        <authorList>
            <person name="Yamashiro T."/>
            <person name="Shiraishi A."/>
            <person name="Satake H."/>
            <person name="Nakayama K."/>
        </authorList>
    </citation>
    <scope>NUCLEOTIDE SEQUENCE</scope>
</reference>
<protein>
    <recommendedName>
        <fullName evidence="3">Transposase (Putative), gypsy type</fullName>
    </recommendedName>
</protein>
<keyword evidence="2" id="KW-1185">Reference proteome</keyword>
<sequence>MLSCWGRVSGLELVCDGLKGQDEETRPFEERSTELDARIAELNHDIDAELYPHMLTAVAGRRWVIGHGFHLAVMKCAQSIECRAALGKVISMAMNKGIQEGLEEGIEHGKAGRSLAEIDAYDSRVGAAYVAAVNEFENVSFTLLEQLEALKDSPLELLMSASTVEGDYDDEDPTEFRRL</sequence>
<evidence type="ECO:0000313" key="1">
    <source>
        <dbReference type="EMBL" id="GJT49622.1"/>
    </source>
</evidence>
<evidence type="ECO:0000313" key="2">
    <source>
        <dbReference type="Proteomes" id="UP001151760"/>
    </source>
</evidence>
<reference evidence="1" key="1">
    <citation type="journal article" date="2022" name="Int. J. Mol. Sci.">
        <title>Draft Genome of Tanacetum Coccineum: Genomic Comparison of Closely Related Tanacetum-Family Plants.</title>
        <authorList>
            <person name="Yamashiro T."/>
            <person name="Shiraishi A."/>
            <person name="Nakayama K."/>
            <person name="Satake H."/>
        </authorList>
    </citation>
    <scope>NUCLEOTIDE SEQUENCE</scope>
</reference>
<organism evidence="1 2">
    <name type="scientific">Tanacetum coccineum</name>
    <dbReference type="NCBI Taxonomy" id="301880"/>
    <lineage>
        <taxon>Eukaryota</taxon>
        <taxon>Viridiplantae</taxon>
        <taxon>Streptophyta</taxon>
        <taxon>Embryophyta</taxon>
        <taxon>Tracheophyta</taxon>
        <taxon>Spermatophyta</taxon>
        <taxon>Magnoliopsida</taxon>
        <taxon>eudicotyledons</taxon>
        <taxon>Gunneridae</taxon>
        <taxon>Pentapetalae</taxon>
        <taxon>asterids</taxon>
        <taxon>campanulids</taxon>
        <taxon>Asterales</taxon>
        <taxon>Asteraceae</taxon>
        <taxon>Asteroideae</taxon>
        <taxon>Anthemideae</taxon>
        <taxon>Anthemidinae</taxon>
        <taxon>Tanacetum</taxon>
    </lineage>
</organism>
<proteinExistence type="predicted"/>
<accession>A0ABQ5EFN9</accession>
<dbReference type="Proteomes" id="UP001151760">
    <property type="component" value="Unassembled WGS sequence"/>
</dbReference>
<gene>
    <name evidence="1" type="ORF">Tco_0975779</name>
</gene>
<dbReference type="EMBL" id="BQNB010016253">
    <property type="protein sequence ID" value="GJT49622.1"/>
    <property type="molecule type" value="Genomic_DNA"/>
</dbReference>
<evidence type="ECO:0008006" key="3">
    <source>
        <dbReference type="Google" id="ProtNLM"/>
    </source>
</evidence>